<dbReference type="RefSeq" id="XP_018985132.1">
    <property type="nucleotide sequence ID" value="XM_019128839.1"/>
</dbReference>
<reference evidence="3" key="1">
    <citation type="submission" date="2016-05" db="EMBL/GenBank/DDBJ databases">
        <title>Comparative genomics of biotechnologically important yeasts.</title>
        <authorList>
            <consortium name="DOE Joint Genome Institute"/>
            <person name="Riley R."/>
            <person name="Haridas S."/>
            <person name="Wolfe K.H."/>
            <person name="Lopes M.R."/>
            <person name="Hittinger C.T."/>
            <person name="Goker M."/>
            <person name="Salamov A."/>
            <person name="Wisecaver J."/>
            <person name="Long T.M."/>
            <person name="Aerts A.L."/>
            <person name="Barry K."/>
            <person name="Choi C."/>
            <person name="Clum A."/>
            <person name="Coughlan A.Y."/>
            <person name="Deshpande S."/>
            <person name="Douglass A.P."/>
            <person name="Hanson S.J."/>
            <person name="Klenk H.-P."/>
            <person name="Labutti K."/>
            <person name="Lapidus A."/>
            <person name="Lindquist E."/>
            <person name="Lipzen A."/>
            <person name="Meier-Kolthoff J.P."/>
            <person name="Ohm R.A."/>
            <person name="Otillar R.P."/>
            <person name="Pangilinan J."/>
            <person name="Peng Y."/>
            <person name="Rokas A."/>
            <person name="Rosa C.A."/>
            <person name="Scheuner C."/>
            <person name="Sibirny A.A."/>
            <person name="Slot J.C."/>
            <person name="Stielow J.B."/>
            <person name="Sun H."/>
            <person name="Kurtzman C.P."/>
            <person name="Blackwell M."/>
            <person name="Grigoriev I.V."/>
            <person name="Jeffries T.W."/>
        </authorList>
    </citation>
    <scope>NUCLEOTIDE SEQUENCE [LARGE SCALE GENOMIC DNA]</scope>
    <source>
        <strain evidence="3">NRRL Y-12698</strain>
    </source>
</reference>
<dbReference type="InterPro" id="IPR029044">
    <property type="entry name" value="Nucleotide-diphossugar_trans"/>
</dbReference>
<feature type="compositionally biased region" description="Basic and acidic residues" evidence="1">
    <location>
        <begin position="496"/>
        <end position="512"/>
    </location>
</feature>
<dbReference type="SUPFAM" id="SSF53448">
    <property type="entry name" value="Nucleotide-diphospho-sugar transferases"/>
    <property type="match status" value="1"/>
</dbReference>
<dbReference type="CDD" id="cd02537">
    <property type="entry name" value="GT8_Glycogenin"/>
    <property type="match status" value="1"/>
</dbReference>
<dbReference type="STRING" id="984486.A0A1E3QQM4"/>
<dbReference type="PANTHER" id="PTHR11183">
    <property type="entry name" value="GLYCOGENIN SUBFAMILY MEMBER"/>
    <property type="match status" value="1"/>
</dbReference>
<evidence type="ECO:0000313" key="2">
    <source>
        <dbReference type="EMBL" id="ODQ79804.1"/>
    </source>
</evidence>
<dbReference type="InterPro" id="IPR002495">
    <property type="entry name" value="Glyco_trans_8"/>
</dbReference>
<dbReference type="GO" id="GO:0016757">
    <property type="term" value="F:glycosyltransferase activity"/>
    <property type="evidence" value="ECO:0007669"/>
    <property type="project" value="InterPro"/>
</dbReference>
<name>A0A1E3QQM4_9ASCO</name>
<keyword evidence="2" id="KW-0808">Transferase</keyword>
<protein>
    <submittedName>
        <fullName evidence="2">Glycosyltransferase family 8 protein</fullName>
    </submittedName>
</protein>
<dbReference type="Proteomes" id="UP000094336">
    <property type="component" value="Unassembled WGS sequence"/>
</dbReference>
<feature type="region of interest" description="Disordered" evidence="1">
    <location>
        <begin position="493"/>
        <end position="512"/>
    </location>
</feature>
<dbReference type="GeneID" id="30146692"/>
<dbReference type="InterPro" id="IPR050587">
    <property type="entry name" value="GNT1/Glycosyltrans_8"/>
</dbReference>
<dbReference type="Gene3D" id="3.90.550.10">
    <property type="entry name" value="Spore Coat Polysaccharide Biosynthesis Protein SpsA, Chain A"/>
    <property type="match status" value="1"/>
</dbReference>
<evidence type="ECO:0000313" key="3">
    <source>
        <dbReference type="Proteomes" id="UP000094336"/>
    </source>
</evidence>
<organism evidence="2 3">
    <name type="scientific">Babjeviella inositovora NRRL Y-12698</name>
    <dbReference type="NCBI Taxonomy" id="984486"/>
    <lineage>
        <taxon>Eukaryota</taxon>
        <taxon>Fungi</taxon>
        <taxon>Dikarya</taxon>
        <taxon>Ascomycota</taxon>
        <taxon>Saccharomycotina</taxon>
        <taxon>Pichiomycetes</taxon>
        <taxon>Serinales incertae sedis</taxon>
        <taxon>Babjeviella</taxon>
    </lineage>
</organism>
<evidence type="ECO:0000256" key="1">
    <source>
        <dbReference type="SAM" id="MobiDB-lite"/>
    </source>
</evidence>
<dbReference type="Pfam" id="PF01501">
    <property type="entry name" value="Glyco_transf_8"/>
    <property type="match status" value="1"/>
</dbReference>
<keyword evidence="3" id="KW-1185">Reference proteome</keyword>
<dbReference type="AlphaFoldDB" id="A0A1E3QQM4"/>
<feature type="region of interest" description="Disordered" evidence="1">
    <location>
        <begin position="353"/>
        <end position="378"/>
    </location>
</feature>
<gene>
    <name evidence="2" type="ORF">BABINDRAFT_161498</name>
</gene>
<sequence length="600" mass="68555">MTRAIVTLLFNDSYLPGALALGVNLKTLLNHTERLVKLVVMANKDNFSEYQFSLLHELYDEIIPVESLRSSLSANLELMDRADLAETYTKVHLWGLTQFELVLYLDADTLPLITQDSVLDLFNLDIPEGHIAAAPDSGWPDIFNSGVFMLRPNTQDYGNLLRLAHSQDASVSFDGADQGLLNQYFNTEYNQAVIPLPDSLSATEISRKPFSANKWIRLPFLYNTTPSAHYQYLPAFEFFQHQVRLVHFIGPDKPWHVGNVYETSDGNALLHLHKLWWDSFYTYYEGSLAELHVMHGAGHDSSRQPLRDVYQLCFWEKGLSFAERMQLAWKYETLRELSRARVAEFVGRDFSFEEGQGEENDPHLQVDEPPVETEPVSSFDPATLCDPEAFKNFQTIEPSDIWNPATEEPPRTEPAVTQTFNFDTYGNSWDEEPYSELYVEPPAVQESQPDHQPWFGGHSDYTAERSWGETEYVNTSELEVQDKATAPKEPVVVLQVREKTPEPAVDRPKPLFPWERRPATAVERVFATSEPEYEFGEKLLKLLRAQQVEQEMEENAQQELAQLEPEASEELTADVNADEFLVTTERLSALSTVQDDENDL</sequence>
<accession>A0A1E3QQM4</accession>
<dbReference type="OrthoDB" id="2014201at2759"/>
<dbReference type="EMBL" id="KV454431">
    <property type="protein sequence ID" value="ODQ79804.1"/>
    <property type="molecule type" value="Genomic_DNA"/>
</dbReference>
<proteinExistence type="predicted"/>